<sequence length="187" mass="21184">MNVLECINGRRSVRKFAAKAVPPEVIDELISLGTKAATGSGNQPWGFVVITDLQEMKRISDEAKSHWLANMEKYPYMQQYKNWLKDDSFNIFYNAPCLLIIYGNTESHWYVYDSTLAAGNIMLASREYGLGTCWVGFAEHICDSDLFKSKYNIPAKYKLVCPLIIGYPETELPPPKRKPALIFTATS</sequence>
<dbReference type="EMBL" id="CP002780">
    <property type="protein sequence ID" value="AEG59864.1"/>
    <property type="molecule type" value="Genomic_DNA"/>
</dbReference>
<dbReference type="Proteomes" id="UP000009234">
    <property type="component" value="Chromosome"/>
</dbReference>
<dbReference type="SUPFAM" id="SSF55469">
    <property type="entry name" value="FMN-dependent nitroreductase-like"/>
    <property type="match status" value="1"/>
</dbReference>
<dbReference type="CDD" id="cd02136">
    <property type="entry name" value="PnbA_NfnB-like"/>
    <property type="match status" value="1"/>
</dbReference>
<dbReference type="AlphaFoldDB" id="F6DS85"/>
<dbReference type="HOGENOM" id="CLU_070764_7_3_9"/>
<dbReference type="InterPro" id="IPR000415">
    <property type="entry name" value="Nitroreductase-like"/>
</dbReference>
<reference evidence="2 3" key="2">
    <citation type="journal article" date="2012" name="Stand. Genomic Sci.">
        <title>Complete genome sequence of the sulfate-reducing firmicute Desulfotomaculum ruminis type strain (DL(T)).</title>
        <authorList>
            <person name="Spring S."/>
            <person name="Visser M."/>
            <person name="Lu M."/>
            <person name="Copeland A."/>
            <person name="Lapidus A."/>
            <person name="Lucas S."/>
            <person name="Cheng J.F."/>
            <person name="Han C."/>
            <person name="Tapia R."/>
            <person name="Goodwin L.A."/>
            <person name="Pitluck S."/>
            <person name="Ivanova N."/>
            <person name="Land M."/>
            <person name="Hauser L."/>
            <person name="Larimer F."/>
            <person name="Rohde M."/>
            <person name="Goker M."/>
            <person name="Detter J.C."/>
            <person name="Kyrpides N.C."/>
            <person name="Woyke T."/>
            <person name="Schaap P.J."/>
            <person name="Plugge C.M."/>
            <person name="Muyzer G."/>
            <person name="Kuever J."/>
            <person name="Pereira I.A."/>
            <person name="Parshina S.N."/>
            <person name="Bernier-Latmani R."/>
            <person name="Stams A.J."/>
            <person name="Klenk H.P."/>
        </authorList>
    </citation>
    <scope>NUCLEOTIDE SEQUENCE [LARGE SCALE GENOMIC DNA]</scope>
    <source>
        <strain evidence="3">ATCC 23193 / DSM 2154 / NCIB 8452 / DL</strain>
    </source>
</reference>
<dbReference type="PANTHER" id="PTHR23026">
    <property type="entry name" value="NADPH NITROREDUCTASE"/>
    <property type="match status" value="1"/>
</dbReference>
<gene>
    <name evidence="2" type="ordered locus">Desru_1599</name>
</gene>
<dbReference type="eggNOG" id="COG0778">
    <property type="taxonomic scope" value="Bacteria"/>
</dbReference>
<dbReference type="Pfam" id="PF00881">
    <property type="entry name" value="Nitroreductase"/>
    <property type="match status" value="1"/>
</dbReference>
<evidence type="ECO:0000313" key="3">
    <source>
        <dbReference type="Proteomes" id="UP000009234"/>
    </source>
</evidence>
<dbReference type="Gene3D" id="3.40.109.10">
    <property type="entry name" value="NADH Oxidase"/>
    <property type="match status" value="1"/>
</dbReference>
<dbReference type="STRING" id="696281.Desru_1599"/>
<evidence type="ECO:0000259" key="1">
    <source>
        <dbReference type="Pfam" id="PF00881"/>
    </source>
</evidence>
<dbReference type="OrthoDB" id="9812105at2"/>
<dbReference type="KEGG" id="dru:Desru_1599"/>
<accession>F6DS85</accession>
<protein>
    <submittedName>
        <fullName evidence="2">Nitroreductase</fullName>
    </submittedName>
</protein>
<evidence type="ECO:0000313" key="2">
    <source>
        <dbReference type="EMBL" id="AEG59864.1"/>
    </source>
</evidence>
<dbReference type="GO" id="GO:0016491">
    <property type="term" value="F:oxidoreductase activity"/>
    <property type="evidence" value="ECO:0007669"/>
    <property type="project" value="InterPro"/>
</dbReference>
<name>F6DS85_DESRL</name>
<keyword evidence="3" id="KW-1185">Reference proteome</keyword>
<dbReference type="InterPro" id="IPR050627">
    <property type="entry name" value="Nitroreductase/BluB"/>
</dbReference>
<feature type="domain" description="Nitroreductase" evidence="1">
    <location>
        <begin position="7"/>
        <end position="167"/>
    </location>
</feature>
<dbReference type="PANTHER" id="PTHR23026:SF123">
    <property type="entry name" value="NAD(P)H NITROREDUCTASE RV3131-RELATED"/>
    <property type="match status" value="1"/>
</dbReference>
<organism evidence="2 3">
    <name type="scientific">Desulforamulus ruminis (strain ATCC 23193 / DSM 2154 / NCIMB 8452 / DL)</name>
    <name type="common">Desulfotomaculum ruminis</name>
    <dbReference type="NCBI Taxonomy" id="696281"/>
    <lineage>
        <taxon>Bacteria</taxon>
        <taxon>Bacillati</taxon>
        <taxon>Bacillota</taxon>
        <taxon>Clostridia</taxon>
        <taxon>Eubacteriales</taxon>
        <taxon>Peptococcaceae</taxon>
        <taxon>Desulforamulus</taxon>
    </lineage>
</organism>
<dbReference type="RefSeq" id="WP_013841631.1">
    <property type="nucleotide sequence ID" value="NC_015589.1"/>
</dbReference>
<reference evidence="3" key="1">
    <citation type="submission" date="2011-05" db="EMBL/GenBank/DDBJ databases">
        <title>Complete sequence of Desulfotomaculum ruminis DSM 2154.</title>
        <authorList>
            <person name="Lucas S."/>
            <person name="Copeland A."/>
            <person name="Lapidus A."/>
            <person name="Cheng J.-F."/>
            <person name="Goodwin L."/>
            <person name="Pitluck S."/>
            <person name="Lu M."/>
            <person name="Detter J.C."/>
            <person name="Han C."/>
            <person name="Tapia R."/>
            <person name="Land M."/>
            <person name="Hauser L."/>
            <person name="Kyrpides N."/>
            <person name="Ivanova N."/>
            <person name="Mikhailova N."/>
            <person name="Pagani I."/>
            <person name="Stams A.J.M."/>
            <person name="Plugge C.M."/>
            <person name="Muyzer G."/>
            <person name="Kuever J."/>
            <person name="Parshina S.N."/>
            <person name="Ivanova A.E."/>
            <person name="Nazina T.N."/>
            <person name="Brambilla E."/>
            <person name="Spring S."/>
            <person name="Klenk H.-P."/>
            <person name="Woyke T."/>
        </authorList>
    </citation>
    <scope>NUCLEOTIDE SEQUENCE [LARGE SCALE GENOMIC DNA]</scope>
    <source>
        <strain evidence="3">ATCC 23193 / DSM 2154 / NCIB 8452 / DL</strain>
    </source>
</reference>
<dbReference type="InterPro" id="IPR029479">
    <property type="entry name" value="Nitroreductase"/>
</dbReference>
<proteinExistence type="predicted"/>